<keyword evidence="2" id="KW-1185">Reference proteome</keyword>
<gene>
    <name evidence="1" type="ORF">PK98_08240</name>
</gene>
<comment type="caution">
    <text evidence="1">The sequence shown here is derived from an EMBL/GenBank/DDBJ whole genome shotgun (WGS) entry which is preliminary data.</text>
</comment>
<proteinExistence type="predicted"/>
<dbReference type="InterPro" id="IPR016516">
    <property type="entry name" value="UCP07580"/>
</dbReference>
<dbReference type="PANTHER" id="PTHR39456:SF1">
    <property type="entry name" value="METAL-DEPENDENT HYDROLASE"/>
    <property type="match status" value="1"/>
</dbReference>
<name>A0A0B2C3X0_9SPHN</name>
<dbReference type="STRING" id="1572751.PK98_08240"/>
<dbReference type="Pfam" id="PF10118">
    <property type="entry name" value="Metal_hydrol"/>
    <property type="match status" value="1"/>
</dbReference>
<dbReference type="EMBL" id="JTDN01000001">
    <property type="protein sequence ID" value="KHL26855.1"/>
    <property type="molecule type" value="Genomic_DNA"/>
</dbReference>
<accession>A0A0B2C3X0</accession>
<dbReference type="AlphaFoldDB" id="A0A0B2C3X0"/>
<evidence type="ECO:0000313" key="1">
    <source>
        <dbReference type="EMBL" id="KHL26855.1"/>
    </source>
</evidence>
<dbReference type="PIRSF" id="PIRSF007580">
    <property type="entry name" value="UCP07580"/>
    <property type="match status" value="1"/>
</dbReference>
<organism evidence="1 2">
    <name type="scientific">Croceibacterium mercuriale</name>
    <dbReference type="NCBI Taxonomy" id="1572751"/>
    <lineage>
        <taxon>Bacteria</taxon>
        <taxon>Pseudomonadati</taxon>
        <taxon>Pseudomonadota</taxon>
        <taxon>Alphaproteobacteria</taxon>
        <taxon>Sphingomonadales</taxon>
        <taxon>Erythrobacteraceae</taxon>
        <taxon>Croceibacterium</taxon>
    </lineage>
</organism>
<dbReference type="Proteomes" id="UP000030988">
    <property type="component" value="Unassembled WGS sequence"/>
</dbReference>
<dbReference type="PANTHER" id="PTHR39456">
    <property type="entry name" value="METAL-DEPENDENT HYDROLASE"/>
    <property type="match status" value="1"/>
</dbReference>
<evidence type="ECO:0000313" key="2">
    <source>
        <dbReference type="Proteomes" id="UP000030988"/>
    </source>
</evidence>
<reference evidence="1 2" key="1">
    <citation type="submission" date="2014-11" db="EMBL/GenBank/DDBJ databases">
        <title>Draft genome sequence of Kirrobacter mercurialis.</title>
        <authorList>
            <person name="Coil D.A."/>
            <person name="Eisen J.A."/>
        </authorList>
    </citation>
    <scope>NUCLEOTIDE SEQUENCE [LARGE SCALE GENOMIC DNA]</scope>
    <source>
        <strain evidence="1 2">Coronado</strain>
    </source>
</reference>
<protein>
    <submittedName>
        <fullName evidence="1">FF domain-containing protein</fullName>
    </submittedName>
</protein>
<sequence>MVVRNRRFGRARDGHAPATRWWADGNPVGTAWLNGLSITFPQGETLFIDAVKAFRDGVSPKLAEEIRDFVKQEVNHTREHLAFNRAVEDAGYDLTRVQARLDTLIGQVREAPPIVWLGVTVALEHFTALFAHEFLAQPDRYISGDNEQAELWRWHSVEEIEHKAVAYDTWLHATRDWSAWKRWSLRSALMLRVTRNFMHSANADALDLMAQDGITGLRAKGRLAWYLLGRPGMLRRLLPAWAAFFLPGFHPWHRDDSALIRGYDAPRTGPDQAAALMLAM</sequence>